<feature type="signal peptide" evidence="1">
    <location>
        <begin position="1"/>
        <end position="24"/>
    </location>
</feature>
<proteinExistence type="predicted"/>
<organism evidence="2 3">
    <name type="scientific">Rhynchophorus ferrugineus</name>
    <name type="common">Red palm weevil</name>
    <name type="synonym">Curculio ferrugineus</name>
    <dbReference type="NCBI Taxonomy" id="354439"/>
    <lineage>
        <taxon>Eukaryota</taxon>
        <taxon>Metazoa</taxon>
        <taxon>Ecdysozoa</taxon>
        <taxon>Arthropoda</taxon>
        <taxon>Hexapoda</taxon>
        <taxon>Insecta</taxon>
        <taxon>Pterygota</taxon>
        <taxon>Neoptera</taxon>
        <taxon>Endopterygota</taxon>
        <taxon>Coleoptera</taxon>
        <taxon>Polyphaga</taxon>
        <taxon>Cucujiformia</taxon>
        <taxon>Curculionidae</taxon>
        <taxon>Dryophthorinae</taxon>
        <taxon>Rhynchophorus</taxon>
    </lineage>
</organism>
<gene>
    <name evidence="2" type="ORF">GWI33_019918</name>
</gene>
<name>A0A834HRS9_RHYFE</name>
<evidence type="ECO:0000256" key="1">
    <source>
        <dbReference type="SAM" id="SignalP"/>
    </source>
</evidence>
<feature type="chain" id="PRO_5032414450" evidence="1">
    <location>
        <begin position="25"/>
        <end position="106"/>
    </location>
</feature>
<accession>A0A834HRS9</accession>
<dbReference type="EMBL" id="JAACXV010014495">
    <property type="protein sequence ID" value="KAF7266814.1"/>
    <property type="molecule type" value="Genomic_DNA"/>
</dbReference>
<reference evidence="2" key="1">
    <citation type="submission" date="2020-08" db="EMBL/GenBank/DDBJ databases">
        <title>Genome sequencing and assembly of the red palm weevil Rhynchophorus ferrugineus.</title>
        <authorList>
            <person name="Dias G.B."/>
            <person name="Bergman C.M."/>
            <person name="Manee M."/>
        </authorList>
    </citation>
    <scope>NUCLEOTIDE SEQUENCE</scope>
    <source>
        <strain evidence="2">AA-2017</strain>
        <tissue evidence="2">Whole larva</tissue>
    </source>
</reference>
<keyword evidence="3" id="KW-1185">Reference proteome</keyword>
<comment type="caution">
    <text evidence="2">The sequence shown here is derived from an EMBL/GenBank/DDBJ whole genome shotgun (WGS) entry which is preliminary data.</text>
</comment>
<dbReference type="Proteomes" id="UP000625711">
    <property type="component" value="Unassembled WGS sequence"/>
</dbReference>
<keyword evidence="1" id="KW-0732">Signal</keyword>
<dbReference type="OrthoDB" id="6020543at2759"/>
<sequence>MRKISVSVSCALVVMVVVVSIVECNEISCGRKPFVCLDEEKFYQCVKSSNQQYIVQGNIQVCPIGTSCTESGNEACDDGISKEYLTDDTLLFKFGDKEGRRHIIDD</sequence>
<evidence type="ECO:0000313" key="2">
    <source>
        <dbReference type="EMBL" id="KAF7266814.1"/>
    </source>
</evidence>
<dbReference type="AlphaFoldDB" id="A0A834HRS9"/>
<protein>
    <submittedName>
        <fullName evidence="2">Uncharacterized protein</fullName>
    </submittedName>
</protein>
<evidence type="ECO:0000313" key="3">
    <source>
        <dbReference type="Proteomes" id="UP000625711"/>
    </source>
</evidence>